<dbReference type="InterPro" id="IPR044861">
    <property type="entry name" value="IPNS-like_FE2OG_OXY"/>
</dbReference>
<dbReference type="AlphaFoldDB" id="A0A2G5C226"/>
<dbReference type="Gene3D" id="2.60.120.330">
    <property type="entry name" value="B-lactam Antibiotic, Isopenicillin N Synthase, Chain"/>
    <property type="match status" value="1"/>
</dbReference>
<evidence type="ECO:0000259" key="3">
    <source>
        <dbReference type="PROSITE" id="PS51471"/>
    </source>
</evidence>
<evidence type="ECO:0000256" key="2">
    <source>
        <dbReference type="ARBA" id="ARBA00023004"/>
    </source>
</evidence>
<dbReference type="Pfam" id="PF03171">
    <property type="entry name" value="2OG-FeII_Oxy"/>
    <property type="match status" value="1"/>
</dbReference>
<dbReference type="OrthoDB" id="288590at2759"/>
<dbReference type="EMBL" id="KZ305134">
    <property type="protein sequence ID" value="PIA25336.1"/>
    <property type="molecule type" value="Genomic_DNA"/>
</dbReference>
<dbReference type="InterPro" id="IPR027443">
    <property type="entry name" value="IPNS-like_sf"/>
</dbReference>
<name>A0A2G5C226_AQUCA</name>
<keyword evidence="1" id="KW-0479">Metal-binding</keyword>
<reference evidence="4 5" key="1">
    <citation type="submission" date="2017-09" db="EMBL/GenBank/DDBJ databases">
        <title>WGS assembly of Aquilegia coerulea Goldsmith.</title>
        <authorList>
            <person name="Hodges S."/>
            <person name="Kramer E."/>
            <person name="Nordborg M."/>
            <person name="Tomkins J."/>
            <person name="Borevitz J."/>
            <person name="Derieg N."/>
            <person name="Yan J."/>
            <person name="Mihaltcheva S."/>
            <person name="Hayes R.D."/>
            <person name="Rokhsar D."/>
        </authorList>
    </citation>
    <scope>NUCLEOTIDE SEQUENCE [LARGE SCALE GENOMIC DNA]</scope>
    <source>
        <strain evidence="5">cv. Goldsmith</strain>
    </source>
</reference>
<keyword evidence="2" id="KW-0408">Iron</keyword>
<dbReference type="PANTHER" id="PTHR47991">
    <property type="entry name" value="OXOGLUTARATE/IRON-DEPENDENT DIOXYGENASE"/>
    <property type="match status" value="1"/>
</dbReference>
<dbReference type="PROSITE" id="PS51471">
    <property type="entry name" value="FE2OG_OXY"/>
    <property type="match status" value="1"/>
</dbReference>
<accession>A0A2G5C226</accession>
<evidence type="ECO:0000313" key="5">
    <source>
        <dbReference type="Proteomes" id="UP000230069"/>
    </source>
</evidence>
<dbReference type="STRING" id="218851.A0A2G5C226"/>
<dbReference type="InterPro" id="IPR005123">
    <property type="entry name" value="Oxoglu/Fe-dep_dioxygenase_dom"/>
</dbReference>
<dbReference type="SUPFAM" id="SSF51197">
    <property type="entry name" value="Clavaminate synthase-like"/>
    <property type="match status" value="1"/>
</dbReference>
<proteinExistence type="predicted"/>
<gene>
    <name evidence="4" type="ORF">AQUCO_11800016v1</name>
</gene>
<evidence type="ECO:0000313" key="4">
    <source>
        <dbReference type="EMBL" id="PIA25336.1"/>
    </source>
</evidence>
<organism evidence="4 5">
    <name type="scientific">Aquilegia coerulea</name>
    <name type="common">Rocky mountain columbine</name>
    <dbReference type="NCBI Taxonomy" id="218851"/>
    <lineage>
        <taxon>Eukaryota</taxon>
        <taxon>Viridiplantae</taxon>
        <taxon>Streptophyta</taxon>
        <taxon>Embryophyta</taxon>
        <taxon>Tracheophyta</taxon>
        <taxon>Spermatophyta</taxon>
        <taxon>Magnoliopsida</taxon>
        <taxon>Ranunculales</taxon>
        <taxon>Ranunculaceae</taxon>
        <taxon>Thalictroideae</taxon>
        <taxon>Aquilegia</taxon>
    </lineage>
</organism>
<evidence type="ECO:0000256" key="1">
    <source>
        <dbReference type="ARBA" id="ARBA00022723"/>
    </source>
</evidence>
<dbReference type="GO" id="GO:0046872">
    <property type="term" value="F:metal ion binding"/>
    <property type="evidence" value="ECO:0007669"/>
    <property type="project" value="UniProtKB-KW"/>
</dbReference>
<keyword evidence="5" id="KW-1185">Reference proteome</keyword>
<feature type="domain" description="Fe2OG dioxygenase" evidence="3">
    <location>
        <begin position="24"/>
        <end position="134"/>
    </location>
</feature>
<dbReference type="InParanoid" id="A0A2G5C226"/>
<dbReference type="Proteomes" id="UP000230069">
    <property type="component" value="Unassembled WGS sequence"/>
</dbReference>
<sequence length="186" mass="20593">MARRIMEILMKNIGVESDDSMAENYMGVRVVNMNFYPTCPDPGLTVGIGRHSDIGTITVLLQDDVGGLSIRVQEDENVGNKDEWLEIPPIPGALLINIGDSLQILSNGKYKSAEHRVGTTSTRSRVSIPFFLNPGPKVILGPMPQVIGKDGKAQYKECLFEDYKNNFFGHAYQGKKSFDFVKINSP</sequence>
<protein>
    <recommendedName>
        <fullName evidence="3">Fe2OG dioxygenase domain-containing protein</fullName>
    </recommendedName>
</protein>
<dbReference type="InterPro" id="IPR050295">
    <property type="entry name" value="Plant_2OG-oxidoreductases"/>
</dbReference>